<evidence type="ECO:0000313" key="4">
    <source>
        <dbReference type="Proteomes" id="UP001596997"/>
    </source>
</evidence>
<sequence>MPLFKTINHSKRTVVYIWKIEESLEQLYNEVVLNDRSSKRVAGMKSESHIKGFLAVRKLLEIAGYTDFDLFYTEDGKPHLKDGKIITISHSFDFSVIAISNDTIGIDIEKNREKIKRIAHKFVGKEKEFLVEENLVEQLTVIWGAKESLFKIHPDGGLLFIEHLPIDEFNLFHKQTKGYILKEPLNESYSIYFDIFEGYSLVYATNDLPLF</sequence>
<keyword evidence="4" id="KW-1185">Reference proteome</keyword>
<evidence type="ECO:0000259" key="2">
    <source>
        <dbReference type="Pfam" id="PF01648"/>
    </source>
</evidence>
<organism evidence="3 4">
    <name type="scientific">Pseudofulvibacter geojedonensis</name>
    <dbReference type="NCBI Taxonomy" id="1123758"/>
    <lineage>
        <taxon>Bacteria</taxon>
        <taxon>Pseudomonadati</taxon>
        <taxon>Bacteroidota</taxon>
        <taxon>Flavobacteriia</taxon>
        <taxon>Flavobacteriales</taxon>
        <taxon>Flavobacteriaceae</taxon>
        <taxon>Pseudofulvibacter</taxon>
    </lineage>
</organism>
<reference evidence="4" key="1">
    <citation type="journal article" date="2019" name="Int. J. Syst. Evol. Microbiol.">
        <title>The Global Catalogue of Microorganisms (GCM) 10K type strain sequencing project: providing services to taxonomists for standard genome sequencing and annotation.</title>
        <authorList>
            <consortium name="The Broad Institute Genomics Platform"/>
            <consortium name="The Broad Institute Genome Sequencing Center for Infectious Disease"/>
            <person name="Wu L."/>
            <person name="Ma J."/>
        </authorList>
    </citation>
    <scope>NUCLEOTIDE SEQUENCE [LARGE SCALE GENOMIC DNA]</scope>
    <source>
        <strain evidence="4">CCUG 62114</strain>
    </source>
</reference>
<dbReference type="InterPro" id="IPR037143">
    <property type="entry name" value="4-PPantetheinyl_Trfase_dom_sf"/>
</dbReference>
<dbReference type="Proteomes" id="UP001596997">
    <property type="component" value="Unassembled WGS sequence"/>
</dbReference>
<dbReference type="RefSeq" id="WP_377714762.1">
    <property type="nucleotide sequence ID" value="NZ_JBHTJM010000006.1"/>
</dbReference>
<evidence type="ECO:0000313" key="3">
    <source>
        <dbReference type="EMBL" id="MFD0963746.1"/>
    </source>
</evidence>
<evidence type="ECO:0000256" key="1">
    <source>
        <dbReference type="ARBA" id="ARBA00022679"/>
    </source>
</evidence>
<feature type="domain" description="4'-phosphopantetheinyl transferase" evidence="2">
    <location>
        <begin position="104"/>
        <end position="182"/>
    </location>
</feature>
<dbReference type="Gene3D" id="3.90.470.20">
    <property type="entry name" value="4'-phosphopantetheinyl transferase domain"/>
    <property type="match status" value="2"/>
</dbReference>
<dbReference type="GO" id="GO:0016740">
    <property type="term" value="F:transferase activity"/>
    <property type="evidence" value="ECO:0007669"/>
    <property type="project" value="UniProtKB-KW"/>
</dbReference>
<dbReference type="InterPro" id="IPR008278">
    <property type="entry name" value="4-PPantetheinyl_Trfase_dom"/>
</dbReference>
<gene>
    <name evidence="3" type="ORF">ACFQ1O_06990</name>
</gene>
<dbReference type="Pfam" id="PF01648">
    <property type="entry name" value="ACPS"/>
    <property type="match status" value="1"/>
</dbReference>
<protein>
    <submittedName>
        <fullName evidence="3">4'-phosphopantetheinyl transferase family protein</fullName>
    </submittedName>
</protein>
<comment type="caution">
    <text evidence="3">The sequence shown here is derived from an EMBL/GenBank/DDBJ whole genome shotgun (WGS) entry which is preliminary data.</text>
</comment>
<accession>A0ABW3I1Y7</accession>
<name>A0ABW3I1Y7_9FLAO</name>
<dbReference type="SUPFAM" id="SSF56214">
    <property type="entry name" value="4'-phosphopantetheinyl transferase"/>
    <property type="match status" value="1"/>
</dbReference>
<dbReference type="EMBL" id="JBHTJM010000006">
    <property type="protein sequence ID" value="MFD0963746.1"/>
    <property type="molecule type" value="Genomic_DNA"/>
</dbReference>
<proteinExistence type="predicted"/>
<keyword evidence="1 3" id="KW-0808">Transferase</keyword>